<keyword evidence="4 6" id="KW-1133">Transmembrane helix</keyword>
<evidence type="ECO:0000256" key="1">
    <source>
        <dbReference type="ARBA" id="ARBA00004651"/>
    </source>
</evidence>
<dbReference type="PIRSF" id="PIRSF038958">
    <property type="entry name" value="PG_synth_SpoVB"/>
    <property type="match status" value="1"/>
</dbReference>
<evidence type="ECO:0000256" key="5">
    <source>
        <dbReference type="ARBA" id="ARBA00023136"/>
    </source>
</evidence>
<feature type="transmembrane region" description="Helical" evidence="6">
    <location>
        <begin position="388"/>
        <end position="408"/>
    </location>
</feature>
<proteinExistence type="predicted"/>
<evidence type="ECO:0000256" key="4">
    <source>
        <dbReference type="ARBA" id="ARBA00022989"/>
    </source>
</evidence>
<sequence length="530" mass="58088">MKPQEGSMWRGTVVLTIAAFVTKLFSAFYRIPYQNIVGDVGFYIYQQVYPIYGIAMSLSLYGYPIVISKLIAERIAERDRTGIASVLQVSLLFLCSLGLFIFAVLYIGAAQLAIWMGDGKLAPSIRLLSISFLLFPFVALLRGYFQGHNKMVPTAVSQVGEQFVRVSGILFLSYWFIKSGYDVYTCGTAAMAGTLAGGLTALLLLTVFWIRRENRGRIRIKTNRAETKRIISYLFIKGIIICVTNMVLTLIPLVDSFLLLSLLSQRGGESMEHVKLLKGIYDRGQPLIQMGTVVATSFSLALVPLISGAKKRRNEQFLYEKIDLSLRIALVLGLGASLGLICLIRPINIMLFKNDLGSLSLAILMASVFFTTLALTLSALLQGMGYEWVAVVGVFVAVAVKSALNYLLVPVLGMIGAAIGTTMSYAAMACFLYVALRQKLPFYVPKKTYIYSVAKAASAMVIVLQLYMLLAERWGTGRLFAVGEALGGVLLGAVIYVTVVIKGNVFSEQELSFLPFSNKLRVLLGIGDGK</sequence>
<name>A0A846ME96_9BACL</name>
<dbReference type="InterPro" id="IPR050833">
    <property type="entry name" value="Poly_Biosynth_Transport"/>
</dbReference>
<feature type="transmembrane region" description="Helical" evidence="6">
    <location>
        <begin position="51"/>
        <end position="72"/>
    </location>
</feature>
<keyword evidence="3 6" id="KW-0812">Transmembrane</keyword>
<feature type="transmembrane region" description="Helical" evidence="6">
    <location>
        <begin position="162"/>
        <end position="177"/>
    </location>
</feature>
<feature type="transmembrane region" description="Helical" evidence="6">
    <location>
        <begin position="121"/>
        <end position="141"/>
    </location>
</feature>
<evidence type="ECO:0000256" key="6">
    <source>
        <dbReference type="SAM" id="Phobius"/>
    </source>
</evidence>
<dbReference type="RefSeq" id="WP_166907362.1">
    <property type="nucleotide sequence ID" value="NZ_JAASRS010000001.1"/>
</dbReference>
<dbReference type="GO" id="GO:0005886">
    <property type="term" value="C:plasma membrane"/>
    <property type="evidence" value="ECO:0007669"/>
    <property type="project" value="UniProtKB-SubCell"/>
</dbReference>
<keyword evidence="2" id="KW-1003">Cell membrane</keyword>
<keyword evidence="5 6" id="KW-0472">Membrane</keyword>
<evidence type="ECO:0000256" key="3">
    <source>
        <dbReference type="ARBA" id="ARBA00022692"/>
    </source>
</evidence>
<protein>
    <submittedName>
        <fullName evidence="7">PST family polysaccharide transporter</fullName>
    </submittedName>
</protein>
<comment type="subcellular location">
    <subcellularLocation>
        <location evidence="1">Cell membrane</location>
        <topology evidence="1">Multi-pass membrane protein</topology>
    </subcellularLocation>
</comment>
<dbReference type="EMBL" id="JAASRS010000001">
    <property type="protein sequence ID" value="NIK13663.1"/>
    <property type="molecule type" value="Genomic_DNA"/>
</dbReference>
<feature type="transmembrane region" description="Helical" evidence="6">
    <location>
        <begin position="448"/>
        <end position="467"/>
    </location>
</feature>
<feature type="transmembrane region" description="Helical" evidence="6">
    <location>
        <begin position="12"/>
        <end position="31"/>
    </location>
</feature>
<feature type="transmembrane region" description="Helical" evidence="6">
    <location>
        <begin position="414"/>
        <end position="436"/>
    </location>
</feature>
<evidence type="ECO:0000313" key="7">
    <source>
        <dbReference type="EMBL" id="NIK13663.1"/>
    </source>
</evidence>
<comment type="caution">
    <text evidence="7">The sequence shown here is derived from an EMBL/GenBank/DDBJ whole genome shotgun (WGS) entry which is preliminary data.</text>
</comment>
<organism evidence="7 8">
    <name type="scientific">Saccharococcus thermophilus</name>
    <dbReference type="NCBI Taxonomy" id="29396"/>
    <lineage>
        <taxon>Bacteria</taxon>
        <taxon>Bacillati</taxon>
        <taxon>Bacillota</taxon>
        <taxon>Bacilli</taxon>
        <taxon>Bacillales</taxon>
        <taxon>Anoxybacillaceae</taxon>
        <taxon>Saccharococcus</taxon>
    </lineage>
</organism>
<feature type="transmembrane region" description="Helical" evidence="6">
    <location>
        <begin position="84"/>
        <end position="109"/>
    </location>
</feature>
<evidence type="ECO:0000313" key="8">
    <source>
        <dbReference type="Proteomes" id="UP000532769"/>
    </source>
</evidence>
<feature type="transmembrane region" description="Helical" evidence="6">
    <location>
        <begin position="189"/>
        <end position="210"/>
    </location>
</feature>
<feature type="transmembrane region" description="Helical" evidence="6">
    <location>
        <begin position="479"/>
        <end position="501"/>
    </location>
</feature>
<dbReference type="AlphaFoldDB" id="A0A846ME96"/>
<dbReference type="PANTHER" id="PTHR30250:SF29">
    <property type="entry name" value="POLYSACCHARIDE BIOSYNTHESIS PROTEIN C-TERMINAL DOMAIN-CONTAINING PROTEIN"/>
    <property type="match status" value="1"/>
</dbReference>
<gene>
    <name evidence="7" type="ORF">BDD39_000173</name>
</gene>
<dbReference type="Pfam" id="PF01943">
    <property type="entry name" value="Polysacc_synt"/>
    <property type="match status" value="1"/>
</dbReference>
<dbReference type="InterPro" id="IPR002797">
    <property type="entry name" value="Polysacc_synth"/>
</dbReference>
<dbReference type="PANTHER" id="PTHR30250">
    <property type="entry name" value="PST FAMILY PREDICTED COLANIC ACID TRANSPORTER"/>
    <property type="match status" value="1"/>
</dbReference>
<feature type="transmembrane region" description="Helical" evidence="6">
    <location>
        <begin position="230"/>
        <end position="254"/>
    </location>
</feature>
<accession>A0A846ME96</accession>
<feature type="transmembrane region" description="Helical" evidence="6">
    <location>
        <begin position="359"/>
        <end position="381"/>
    </location>
</feature>
<dbReference type="Proteomes" id="UP000532769">
    <property type="component" value="Unassembled WGS sequence"/>
</dbReference>
<dbReference type="CDD" id="cd13124">
    <property type="entry name" value="MATE_SpoVB_like"/>
    <property type="match status" value="1"/>
</dbReference>
<evidence type="ECO:0000256" key="2">
    <source>
        <dbReference type="ARBA" id="ARBA00022475"/>
    </source>
</evidence>
<dbReference type="InterPro" id="IPR024923">
    <property type="entry name" value="PG_synth_SpoVB"/>
</dbReference>
<feature type="transmembrane region" description="Helical" evidence="6">
    <location>
        <begin position="287"/>
        <end position="307"/>
    </location>
</feature>
<reference evidence="7 8" key="1">
    <citation type="submission" date="2020-03" db="EMBL/GenBank/DDBJ databases">
        <title>Genomic Encyclopedia of Archaeal and Bacterial Type Strains, Phase II (KMG-II): from individual species to whole genera.</title>
        <authorList>
            <person name="Goeker M."/>
        </authorList>
    </citation>
    <scope>NUCLEOTIDE SEQUENCE [LARGE SCALE GENOMIC DNA]</scope>
    <source>
        <strain evidence="7 8">DSM 4749</strain>
    </source>
</reference>
<feature type="transmembrane region" description="Helical" evidence="6">
    <location>
        <begin position="328"/>
        <end position="347"/>
    </location>
</feature>
<keyword evidence="8" id="KW-1185">Reference proteome</keyword>